<sequence length="109" mass="11595">MLEEETNTTSSAVDDNIVTLDSPIKRGKTEITEVTLRKPQSGELRGVQLVELLNMDVASLIKVLPRISTPSITAIEAAGMDPADLLACGSKITGFLLQKSVKTEASLVA</sequence>
<keyword evidence="2" id="KW-1185">Reference proteome</keyword>
<gene>
    <name evidence="1" type="ORF">UCMB321_2027</name>
</gene>
<dbReference type="PATRIC" id="fig|226910.6.peg.2017"/>
<dbReference type="AlphaFoldDB" id="A0A0C2IH63"/>
<dbReference type="InterPro" id="IPR019289">
    <property type="entry name" value="Phage_tail_E/E"/>
</dbReference>
<dbReference type="RefSeq" id="WP_040065978.1">
    <property type="nucleotide sequence ID" value="NZ_JXDG01000021.1"/>
</dbReference>
<name>A0A0C2IH63_9PSED</name>
<protein>
    <recommendedName>
        <fullName evidence="3">Phage tail protein</fullName>
    </recommendedName>
</protein>
<comment type="caution">
    <text evidence="1">The sequence shown here is derived from an EMBL/GenBank/DDBJ whole genome shotgun (WGS) entry which is preliminary data.</text>
</comment>
<dbReference type="OrthoDB" id="7366507at2"/>
<dbReference type="STRING" id="226910.UCMB321_2027"/>
<accession>A0A0C2IH63</accession>
<evidence type="ECO:0000313" key="2">
    <source>
        <dbReference type="Proteomes" id="UP000031535"/>
    </source>
</evidence>
<dbReference type="Pfam" id="PF10109">
    <property type="entry name" value="Phage_TAC_7"/>
    <property type="match status" value="1"/>
</dbReference>
<evidence type="ECO:0000313" key="1">
    <source>
        <dbReference type="EMBL" id="KIH84227.1"/>
    </source>
</evidence>
<evidence type="ECO:0008006" key="3">
    <source>
        <dbReference type="Google" id="ProtNLM"/>
    </source>
</evidence>
<dbReference type="Proteomes" id="UP000031535">
    <property type="component" value="Unassembled WGS sequence"/>
</dbReference>
<organism evidence="1 2">
    <name type="scientific">Pseudomonas batumici</name>
    <dbReference type="NCBI Taxonomy" id="226910"/>
    <lineage>
        <taxon>Bacteria</taxon>
        <taxon>Pseudomonadati</taxon>
        <taxon>Pseudomonadota</taxon>
        <taxon>Gammaproteobacteria</taxon>
        <taxon>Pseudomonadales</taxon>
        <taxon>Pseudomonadaceae</taxon>
        <taxon>Pseudomonas</taxon>
    </lineage>
</organism>
<dbReference type="EMBL" id="JXDG01000021">
    <property type="protein sequence ID" value="KIH84227.1"/>
    <property type="molecule type" value="Genomic_DNA"/>
</dbReference>
<proteinExistence type="predicted"/>
<reference evidence="1 2" key="1">
    <citation type="submission" date="2015-01" db="EMBL/GenBank/DDBJ databases">
        <title>Complete genome of Pseudomonas batumici UCM B-321 producer of the batumin antibiotic with strong antistaphilococcal and potential anticancer activity.</title>
        <authorList>
            <person name="Klochko V.V."/>
            <person name="Zelena L.B."/>
            <person name="Elena K.A."/>
            <person name="Reva O.N."/>
        </authorList>
    </citation>
    <scope>NUCLEOTIDE SEQUENCE [LARGE SCALE GENOMIC DNA]</scope>
    <source>
        <strain evidence="1 2">UCM B-321</strain>
    </source>
</reference>